<dbReference type="PANTHER" id="PTHR33653">
    <property type="entry name" value="RIBONUCLEASE VAPC2"/>
    <property type="match status" value="1"/>
</dbReference>
<evidence type="ECO:0000256" key="4">
    <source>
        <dbReference type="ARBA" id="ARBA00022723"/>
    </source>
</evidence>
<dbReference type="GO" id="GO:0000287">
    <property type="term" value="F:magnesium ion binding"/>
    <property type="evidence" value="ECO:0007669"/>
    <property type="project" value="UniProtKB-UniRule"/>
</dbReference>
<evidence type="ECO:0000256" key="3">
    <source>
        <dbReference type="ARBA" id="ARBA00022722"/>
    </source>
</evidence>
<evidence type="ECO:0000256" key="8">
    <source>
        <dbReference type="HAMAP-Rule" id="MF_00265"/>
    </source>
</evidence>
<dbReference type="InterPro" id="IPR050556">
    <property type="entry name" value="Type_II_TA_system_RNase"/>
</dbReference>
<evidence type="ECO:0000313" key="10">
    <source>
        <dbReference type="EMBL" id="KIM00027.1"/>
    </source>
</evidence>
<evidence type="ECO:0000256" key="5">
    <source>
        <dbReference type="ARBA" id="ARBA00022801"/>
    </source>
</evidence>
<keyword evidence="11" id="KW-1185">Reference proteome</keyword>
<dbReference type="AlphaFoldDB" id="A0A0C2V4L5"/>
<dbReference type="InterPro" id="IPR029060">
    <property type="entry name" value="PIN-like_dom_sf"/>
</dbReference>
<name>A0A0C2V4L5_PARME</name>
<dbReference type="Pfam" id="PF01850">
    <property type="entry name" value="PIN"/>
    <property type="match status" value="1"/>
</dbReference>
<evidence type="ECO:0000313" key="11">
    <source>
        <dbReference type="Proteomes" id="UP000031971"/>
    </source>
</evidence>
<dbReference type="CDD" id="cd18748">
    <property type="entry name" value="PIN_VapC4-5_FitB-like"/>
    <property type="match status" value="1"/>
</dbReference>
<evidence type="ECO:0000259" key="9">
    <source>
        <dbReference type="SMART" id="SM00670"/>
    </source>
</evidence>
<dbReference type="InterPro" id="IPR022907">
    <property type="entry name" value="VapC_family"/>
</dbReference>
<keyword evidence="6 8" id="KW-0460">Magnesium</keyword>
<dbReference type="SMART" id="SM00670">
    <property type="entry name" value="PINc"/>
    <property type="match status" value="1"/>
</dbReference>
<dbReference type="Gene3D" id="3.40.50.1010">
    <property type="entry name" value="5'-nuclease"/>
    <property type="match status" value="1"/>
</dbReference>
<evidence type="ECO:0000256" key="6">
    <source>
        <dbReference type="ARBA" id="ARBA00022842"/>
    </source>
</evidence>
<evidence type="ECO:0000256" key="2">
    <source>
        <dbReference type="ARBA" id="ARBA00022649"/>
    </source>
</evidence>
<feature type="domain" description="PIN" evidence="9">
    <location>
        <begin position="1"/>
        <end position="120"/>
    </location>
</feature>
<dbReference type="EMBL" id="JXSL01000020">
    <property type="protein sequence ID" value="KIM00027.1"/>
    <property type="molecule type" value="Genomic_DNA"/>
</dbReference>
<keyword evidence="4 8" id="KW-0479">Metal-binding</keyword>
<organism evidence="10 11">
    <name type="scientific">Paramagnetospirillum magnetotacticum MS-1</name>
    <dbReference type="NCBI Taxonomy" id="272627"/>
    <lineage>
        <taxon>Bacteria</taxon>
        <taxon>Pseudomonadati</taxon>
        <taxon>Pseudomonadota</taxon>
        <taxon>Alphaproteobacteria</taxon>
        <taxon>Rhodospirillales</taxon>
        <taxon>Magnetospirillaceae</taxon>
        <taxon>Paramagnetospirillum</taxon>
    </lineage>
</organism>
<dbReference type="SUPFAM" id="SSF88723">
    <property type="entry name" value="PIN domain-like"/>
    <property type="match status" value="1"/>
</dbReference>
<accession>A0A0C2V4L5</accession>
<dbReference type="GO" id="GO:0090729">
    <property type="term" value="F:toxin activity"/>
    <property type="evidence" value="ECO:0007669"/>
    <property type="project" value="UniProtKB-KW"/>
</dbReference>
<dbReference type="GO" id="GO:0016787">
    <property type="term" value="F:hydrolase activity"/>
    <property type="evidence" value="ECO:0007669"/>
    <property type="project" value="UniProtKB-KW"/>
</dbReference>
<proteinExistence type="inferred from homology"/>
<comment type="caution">
    <text evidence="10">The sequence shown here is derived from an EMBL/GenBank/DDBJ whole genome shotgun (WGS) entry which is preliminary data.</text>
</comment>
<dbReference type="GO" id="GO:0004540">
    <property type="term" value="F:RNA nuclease activity"/>
    <property type="evidence" value="ECO:0007669"/>
    <property type="project" value="InterPro"/>
</dbReference>
<keyword evidence="2 8" id="KW-1277">Toxin-antitoxin system</keyword>
<dbReference type="PANTHER" id="PTHR33653:SF1">
    <property type="entry name" value="RIBONUCLEASE VAPC2"/>
    <property type="match status" value="1"/>
</dbReference>
<dbReference type="EC" id="3.1.-.-" evidence="8"/>
<comment type="similarity">
    <text evidence="7 8">Belongs to the PINc/VapC protein family.</text>
</comment>
<comment type="function">
    <text evidence="8">Toxic component of a toxin-antitoxin (TA) system. An RNase.</text>
</comment>
<comment type="cofactor">
    <cofactor evidence="1 8">
        <name>Mg(2+)</name>
        <dbReference type="ChEBI" id="CHEBI:18420"/>
    </cofactor>
</comment>
<feature type="binding site" evidence="8">
    <location>
        <position position="6"/>
    </location>
    <ligand>
        <name>Mg(2+)</name>
        <dbReference type="ChEBI" id="CHEBI:18420"/>
    </ligand>
</feature>
<keyword evidence="5 8" id="KW-0378">Hydrolase</keyword>
<dbReference type="STRING" id="272627.CCC_02815"/>
<reference evidence="10 11" key="1">
    <citation type="submission" date="2015-01" db="EMBL/GenBank/DDBJ databases">
        <title>Genome Sequence of Magnetospirillum magnetotacticum Strain MS-1.</title>
        <authorList>
            <person name="Marinov G.K."/>
            <person name="Smalley M.D."/>
            <person name="DeSalvo G."/>
        </authorList>
    </citation>
    <scope>NUCLEOTIDE SEQUENCE [LARGE SCALE GENOMIC DNA]</scope>
    <source>
        <strain evidence="10 11">MS-1</strain>
    </source>
</reference>
<dbReference type="HAMAP" id="MF_00265">
    <property type="entry name" value="VapC_Nob1"/>
    <property type="match status" value="1"/>
</dbReference>
<evidence type="ECO:0000256" key="7">
    <source>
        <dbReference type="ARBA" id="ARBA00038093"/>
    </source>
</evidence>
<gene>
    <name evidence="8" type="primary">vapC</name>
    <name evidence="10" type="ORF">CCC_02815</name>
</gene>
<dbReference type="InterPro" id="IPR002716">
    <property type="entry name" value="PIN_dom"/>
</dbReference>
<keyword evidence="8" id="KW-0800">Toxin</keyword>
<evidence type="ECO:0000256" key="1">
    <source>
        <dbReference type="ARBA" id="ARBA00001946"/>
    </source>
</evidence>
<keyword evidence="3 8" id="KW-0540">Nuclease</keyword>
<sequence>MRYLLDTNILSDMLRHPQGPAAHRLAEVGEDHVCTSIICAGELRFGAIRKGSARLAALVAALLDTIEVLPLEDPTSSVYGEIRTALEQEGRPIGGNDLWIAAHALALGVTLVTANEGEFRRVDGLRVENWGR</sequence>
<protein>
    <recommendedName>
        <fullName evidence="8">Ribonuclease VapC</fullName>
        <shortName evidence="8">RNase VapC</shortName>
        <ecNumber evidence="8">3.1.-.-</ecNumber>
    </recommendedName>
    <alternativeName>
        <fullName evidence="8">Toxin VapC</fullName>
    </alternativeName>
</protein>
<dbReference type="RefSeq" id="WP_009868568.1">
    <property type="nucleotide sequence ID" value="NZ_JXSL01000020.1"/>
</dbReference>
<dbReference type="OrthoDB" id="9796690at2"/>
<feature type="binding site" evidence="8">
    <location>
        <position position="97"/>
    </location>
    <ligand>
        <name>Mg(2+)</name>
        <dbReference type="ChEBI" id="CHEBI:18420"/>
    </ligand>
</feature>
<dbReference type="Proteomes" id="UP000031971">
    <property type="component" value="Unassembled WGS sequence"/>
</dbReference>